<evidence type="ECO:0000256" key="1">
    <source>
        <dbReference type="SAM" id="MobiDB-lite"/>
    </source>
</evidence>
<evidence type="ECO:0000313" key="3">
    <source>
        <dbReference type="Proteomes" id="UP000551709"/>
    </source>
</evidence>
<feature type="compositionally biased region" description="Polar residues" evidence="1">
    <location>
        <begin position="81"/>
        <end position="90"/>
    </location>
</feature>
<protein>
    <submittedName>
        <fullName evidence="2">Uncharacterized protein</fullName>
    </submittedName>
</protein>
<reference evidence="2 3" key="1">
    <citation type="journal article" date="2017" name="Syst. Appl. Microbiol.">
        <title>Soybeans inoculated with root zone soils of Canadian native legumes harbour diverse and novel Bradyrhizobium spp. that possess agricultural potential.</title>
        <authorList>
            <person name="Bromfield E.S.P."/>
            <person name="Cloutier S."/>
            <person name="Tambong J.T."/>
            <person name="Tran Thi T.V."/>
        </authorList>
    </citation>
    <scope>NUCLEOTIDE SEQUENCE [LARGE SCALE GENOMIC DNA]</scope>
    <source>
        <strain evidence="2 3">1S5</strain>
    </source>
</reference>
<dbReference type="Proteomes" id="UP000551709">
    <property type="component" value="Chromosome"/>
</dbReference>
<gene>
    <name evidence="2" type="ORF">HAP41_0000014840</name>
</gene>
<evidence type="ECO:0000313" key="2">
    <source>
        <dbReference type="EMBL" id="UPT92085.1"/>
    </source>
</evidence>
<feature type="region of interest" description="Disordered" evidence="1">
    <location>
        <begin position="81"/>
        <end position="115"/>
    </location>
</feature>
<accession>A0A8T5VQQ6</accession>
<name>A0A8T5VQQ6_9BRAD</name>
<organism evidence="2 3">
    <name type="scientific">Bradyrhizobium barranii subsp. apii</name>
    <dbReference type="NCBI Taxonomy" id="2819348"/>
    <lineage>
        <taxon>Bacteria</taxon>
        <taxon>Pseudomonadati</taxon>
        <taxon>Pseudomonadota</taxon>
        <taxon>Alphaproteobacteria</taxon>
        <taxon>Hyphomicrobiales</taxon>
        <taxon>Nitrobacteraceae</taxon>
        <taxon>Bradyrhizobium</taxon>
        <taxon>Bradyrhizobium barranii</taxon>
    </lineage>
</organism>
<dbReference type="EMBL" id="CP096255">
    <property type="protein sequence ID" value="UPT92085.1"/>
    <property type="molecule type" value="Genomic_DNA"/>
</dbReference>
<dbReference type="AlphaFoldDB" id="A0A8T5VQQ6"/>
<dbReference type="RefSeq" id="WP_224581072.1">
    <property type="nucleotide sequence ID" value="NZ_CP096255.1"/>
</dbReference>
<proteinExistence type="predicted"/>
<sequence>MTEIAVPSSVTGGATAISVLMRSGLVLMLSGAGTASAMSATIAGESLAAIGTTSMLPPCGKGLSRVNAHFTAGMRRSNDISLESTGSCPSGTRREAIADSPAMQKNAPAVTSMSM</sequence>